<gene>
    <name evidence="1" type="ORF">FNK824_LOCUS40328</name>
</gene>
<accession>A0A820HCG7</accession>
<reference evidence="1" key="1">
    <citation type="submission" date="2021-02" db="EMBL/GenBank/DDBJ databases">
        <authorList>
            <person name="Nowell W R."/>
        </authorList>
    </citation>
    <scope>NUCLEOTIDE SEQUENCE</scope>
</reference>
<sequence length="240" mass="28096">MPVLRRMNFSIVIDINDLNQMNNSALFDDDRHIDVHYIFMISDNREHFELNQYVPHGSLSHSRQIVSATFISECWTLDSTIKNHDEIYLEKPRNRQHLFYTLPWIFDEFFQLCLPDRYISQLQVFTSPSPVNTVAPSRLRKLNISNNFPSLAISFPNIISSNQVAELHLSRCDRQTSVNLPTFDYLIITDSLDSLNSCFFSRNIRSIQTTLNHEHLHLARNDWNDLPTLSTLPFLKSLRI</sequence>
<feature type="non-terminal residue" evidence="1">
    <location>
        <position position="1"/>
    </location>
</feature>
<dbReference type="AlphaFoldDB" id="A0A820HCG7"/>
<evidence type="ECO:0000313" key="1">
    <source>
        <dbReference type="EMBL" id="CAF4292724.1"/>
    </source>
</evidence>
<comment type="caution">
    <text evidence="1">The sequence shown here is derived from an EMBL/GenBank/DDBJ whole genome shotgun (WGS) entry which is preliminary data.</text>
</comment>
<organism evidence="1 2">
    <name type="scientific">Rotaria sordida</name>
    <dbReference type="NCBI Taxonomy" id="392033"/>
    <lineage>
        <taxon>Eukaryota</taxon>
        <taxon>Metazoa</taxon>
        <taxon>Spiralia</taxon>
        <taxon>Gnathifera</taxon>
        <taxon>Rotifera</taxon>
        <taxon>Eurotatoria</taxon>
        <taxon>Bdelloidea</taxon>
        <taxon>Philodinida</taxon>
        <taxon>Philodinidae</taxon>
        <taxon>Rotaria</taxon>
    </lineage>
</organism>
<dbReference type="EMBL" id="CAJOBE010031392">
    <property type="protein sequence ID" value="CAF4292724.1"/>
    <property type="molecule type" value="Genomic_DNA"/>
</dbReference>
<proteinExistence type="predicted"/>
<protein>
    <submittedName>
        <fullName evidence="1">Uncharacterized protein</fullName>
    </submittedName>
</protein>
<name>A0A820HCG7_9BILA</name>
<dbReference type="Proteomes" id="UP000663874">
    <property type="component" value="Unassembled WGS sequence"/>
</dbReference>
<evidence type="ECO:0000313" key="2">
    <source>
        <dbReference type="Proteomes" id="UP000663874"/>
    </source>
</evidence>
<dbReference type="SUPFAM" id="SSF52058">
    <property type="entry name" value="L domain-like"/>
    <property type="match status" value="1"/>
</dbReference>